<evidence type="ECO:0000256" key="1">
    <source>
        <dbReference type="ARBA" id="ARBA00004141"/>
    </source>
</evidence>
<evidence type="ECO:0000256" key="5">
    <source>
        <dbReference type="ARBA" id="ARBA00038359"/>
    </source>
</evidence>
<dbReference type="InterPro" id="IPR049326">
    <property type="entry name" value="Rhodopsin_dom_fungi"/>
</dbReference>
<feature type="transmembrane region" description="Helical" evidence="7">
    <location>
        <begin position="127"/>
        <end position="148"/>
    </location>
</feature>
<dbReference type="PANTHER" id="PTHR33048:SF161">
    <property type="entry name" value="INTEGRAL MEMBRANE PROTEIN"/>
    <property type="match status" value="1"/>
</dbReference>
<dbReference type="AlphaFoldDB" id="A0AAN6PVD8"/>
<dbReference type="PANTHER" id="PTHR33048">
    <property type="entry name" value="PTH11-LIKE INTEGRAL MEMBRANE PROTEIN (AFU_ORTHOLOGUE AFUA_5G11245)"/>
    <property type="match status" value="1"/>
</dbReference>
<feature type="transmembrane region" description="Helical" evidence="7">
    <location>
        <begin position="168"/>
        <end position="192"/>
    </location>
</feature>
<comment type="subcellular location">
    <subcellularLocation>
        <location evidence="1">Membrane</location>
        <topology evidence="1">Multi-pass membrane protein</topology>
    </subcellularLocation>
</comment>
<feature type="region of interest" description="Disordered" evidence="6">
    <location>
        <begin position="280"/>
        <end position="320"/>
    </location>
</feature>
<feature type="transmembrane region" description="Helical" evidence="7">
    <location>
        <begin position="204"/>
        <end position="225"/>
    </location>
</feature>
<evidence type="ECO:0000259" key="8">
    <source>
        <dbReference type="Pfam" id="PF20684"/>
    </source>
</evidence>
<feature type="transmembrane region" description="Helical" evidence="7">
    <location>
        <begin position="17"/>
        <end position="37"/>
    </location>
</feature>
<sequence length="399" mass="44050">MYEYVEFPPLPIVKTHLVINSVLALLTVAVVALRLVARFLSGAGLWWDDYLILFALPQGLGMVIIQGMWVPMGIGYDMPATLPNLETILKMLVAYELIFSTTISTIKISVLMFYLRVFVNRSLRMATIATLVFVMLWTVANTLQVFLICRPFAKTYSLTVEGECGDQIASFIAIGAFNIITDVIILTLPLPTVWSLKMSTPTKLGLTGVFLVGLIVSVIAVIRIVTLTELDLMNLTGTMIWADFWSATEPNLGILCVSLPMLGSLWSRCVGASRRGGDSSKLAGYHSSENATGGSTGFSKLKNRSQAAKDDHHQEQQQPSEVLPLENLYAANQEVHFQSAVTTRTRATPELDSDSRAADTDLERDRDTGSEVSLTERTHHRHEPGNGIRVQTKWSISRD</sequence>
<proteinExistence type="inferred from homology"/>
<feature type="transmembrane region" description="Helical" evidence="7">
    <location>
        <begin position="92"/>
        <end position="115"/>
    </location>
</feature>
<dbReference type="EMBL" id="MU863656">
    <property type="protein sequence ID" value="KAK4098679.1"/>
    <property type="molecule type" value="Genomic_DNA"/>
</dbReference>
<reference evidence="9" key="2">
    <citation type="submission" date="2023-05" db="EMBL/GenBank/DDBJ databases">
        <authorList>
            <consortium name="Lawrence Berkeley National Laboratory"/>
            <person name="Steindorff A."/>
            <person name="Hensen N."/>
            <person name="Bonometti L."/>
            <person name="Westerberg I."/>
            <person name="Brannstrom I.O."/>
            <person name="Guillou S."/>
            <person name="Cros-Aarteil S."/>
            <person name="Calhoun S."/>
            <person name="Haridas S."/>
            <person name="Kuo A."/>
            <person name="Mondo S."/>
            <person name="Pangilinan J."/>
            <person name="Riley R."/>
            <person name="Labutti K."/>
            <person name="Andreopoulos B."/>
            <person name="Lipzen A."/>
            <person name="Chen C."/>
            <person name="Yanf M."/>
            <person name="Daum C."/>
            <person name="Ng V."/>
            <person name="Clum A."/>
            <person name="Ohm R."/>
            <person name="Martin F."/>
            <person name="Silar P."/>
            <person name="Natvig D."/>
            <person name="Lalanne C."/>
            <person name="Gautier V."/>
            <person name="Ament-Velasquez S.L."/>
            <person name="Kruys A."/>
            <person name="Hutchinson M.I."/>
            <person name="Powell A.J."/>
            <person name="Barry K."/>
            <person name="Miller A.N."/>
            <person name="Grigoriev I.V."/>
            <person name="Debuchy R."/>
            <person name="Gladieux P."/>
            <person name="Thoren M.H."/>
            <person name="Johannesson H."/>
        </authorList>
    </citation>
    <scope>NUCLEOTIDE SEQUENCE</scope>
    <source>
        <strain evidence="9">CBS 757.83</strain>
    </source>
</reference>
<keyword evidence="4 7" id="KW-0472">Membrane</keyword>
<evidence type="ECO:0000256" key="7">
    <source>
        <dbReference type="SAM" id="Phobius"/>
    </source>
</evidence>
<evidence type="ECO:0000256" key="3">
    <source>
        <dbReference type="ARBA" id="ARBA00022989"/>
    </source>
</evidence>
<keyword evidence="2 7" id="KW-0812">Transmembrane</keyword>
<keyword evidence="10" id="KW-1185">Reference proteome</keyword>
<evidence type="ECO:0000313" key="9">
    <source>
        <dbReference type="EMBL" id="KAK4098679.1"/>
    </source>
</evidence>
<comment type="caution">
    <text evidence="9">The sequence shown here is derived from an EMBL/GenBank/DDBJ whole genome shotgun (WGS) entry which is preliminary data.</text>
</comment>
<evidence type="ECO:0000256" key="2">
    <source>
        <dbReference type="ARBA" id="ARBA00022692"/>
    </source>
</evidence>
<dbReference type="Pfam" id="PF20684">
    <property type="entry name" value="Fung_rhodopsin"/>
    <property type="match status" value="1"/>
</dbReference>
<protein>
    <recommendedName>
        <fullName evidence="8">Rhodopsin domain-containing protein</fullName>
    </recommendedName>
</protein>
<evidence type="ECO:0000256" key="6">
    <source>
        <dbReference type="SAM" id="MobiDB-lite"/>
    </source>
</evidence>
<keyword evidence="3 7" id="KW-1133">Transmembrane helix</keyword>
<gene>
    <name evidence="9" type="ORF">N658DRAFT_488219</name>
</gene>
<evidence type="ECO:0000256" key="4">
    <source>
        <dbReference type="ARBA" id="ARBA00023136"/>
    </source>
</evidence>
<feature type="domain" description="Rhodopsin" evidence="8">
    <location>
        <begin position="33"/>
        <end position="267"/>
    </location>
</feature>
<feature type="region of interest" description="Disordered" evidence="6">
    <location>
        <begin position="340"/>
        <end position="399"/>
    </location>
</feature>
<name>A0AAN6PVD8_9PEZI</name>
<feature type="compositionally biased region" description="Basic and acidic residues" evidence="6">
    <location>
        <begin position="347"/>
        <end position="377"/>
    </location>
</feature>
<accession>A0AAN6PVD8</accession>
<evidence type="ECO:0000313" key="10">
    <source>
        <dbReference type="Proteomes" id="UP001305647"/>
    </source>
</evidence>
<dbReference type="Proteomes" id="UP001305647">
    <property type="component" value="Unassembled WGS sequence"/>
</dbReference>
<dbReference type="GO" id="GO:0016020">
    <property type="term" value="C:membrane"/>
    <property type="evidence" value="ECO:0007669"/>
    <property type="project" value="UniProtKB-SubCell"/>
</dbReference>
<dbReference type="InterPro" id="IPR052337">
    <property type="entry name" value="SAT4-like"/>
</dbReference>
<reference evidence="9" key="1">
    <citation type="journal article" date="2023" name="Mol. Phylogenet. Evol.">
        <title>Genome-scale phylogeny and comparative genomics of the fungal order Sordariales.</title>
        <authorList>
            <person name="Hensen N."/>
            <person name="Bonometti L."/>
            <person name="Westerberg I."/>
            <person name="Brannstrom I.O."/>
            <person name="Guillou S."/>
            <person name="Cros-Aarteil S."/>
            <person name="Calhoun S."/>
            <person name="Haridas S."/>
            <person name="Kuo A."/>
            <person name="Mondo S."/>
            <person name="Pangilinan J."/>
            <person name="Riley R."/>
            <person name="LaButti K."/>
            <person name="Andreopoulos B."/>
            <person name="Lipzen A."/>
            <person name="Chen C."/>
            <person name="Yan M."/>
            <person name="Daum C."/>
            <person name="Ng V."/>
            <person name="Clum A."/>
            <person name="Steindorff A."/>
            <person name="Ohm R.A."/>
            <person name="Martin F."/>
            <person name="Silar P."/>
            <person name="Natvig D.O."/>
            <person name="Lalanne C."/>
            <person name="Gautier V."/>
            <person name="Ament-Velasquez S.L."/>
            <person name="Kruys A."/>
            <person name="Hutchinson M.I."/>
            <person name="Powell A.J."/>
            <person name="Barry K."/>
            <person name="Miller A.N."/>
            <person name="Grigoriev I.V."/>
            <person name="Debuchy R."/>
            <person name="Gladieux P."/>
            <person name="Hiltunen Thoren M."/>
            <person name="Johannesson H."/>
        </authorList>
    </citation>
    <scope>NUCLEOTIDE SEQUENCE</scope>
    <source>
        <strain evidence="9">CBS 757.83</strain>
    </source>
</reference>
<organism evidence="9 10">
    <name type="scientific">Parathielavia hyrcaniae</name>
    <dbReference type="NCBI Taxonomy" id="113614"/>
    <lineage>
        <taxon>Eukaryota</taxon>
        <taxon>Fungi</taxon>
        <taxon>Dikarya</taxon>
        <taxon>Ascomycota</taxon>
        <taxon>Pezizomycotina</taxon>
        <taxon>Sordariomycetes</taxon>
        <taxon>Sordariomycetidae</taxon>
        <taxon>Sordariales</taxon>
        <taxon>Chaetomiaceae</taxon>
        <taxon>Parathielavia</taxon>
    </lineage>
</organism>
<comment type="similarity">
    <text evidence="5">Belongs to the SAT4 family.</text>
</comment>
<feature type="transmembrane region" description="Helical" evidence="7">
    <location>
        <begin position="49"/>
        <end position="72"/>
    </location>
</feature>